<proteinExistence type="predicted"/>
<feature type="non-terminal residue" evidence="2">
    <location>
        <position position="1"/>
    </location>
</feature>
<evidence type="ECO:0000313" key="2">
    <source>
        <dbReference type="EMBL" id="OTF76599.1"/>
    </source>
</evidence>
<keyword evidence="3" id="KW-1185">Reference proteome</keyword>
<dbReference type="OrthoDB" id="10505875at2759"/>
<reference evidence="2 3" key="1">
    <citation type="submission" date="2017-03" db="EMBL/GenBank/DDBJ databases">
        <title>Genome Survey of Euroglyphus maynei.</title>
        <authorList>
            <person name="Arlian L.G."/>
            <person name="Morgan M.S."/>
            <person name="Rider S.D."/>
        </authorList>
    </citation>
    <scope>NUCLEOTIDE SEQUENCE [LARGE SCALE GENOMIC DNA]</scope>
    <source>
        <strain evidence="2">Arlian Lab</strain>
        <tissue evidence="2">Whole body</tissue>
    </source>
</reference>
<organism evidence="2 3">
    <name type="scientific">Euroglyphus maynei</name>
    <name type="common">Mayne's house dust mite</name>
    <dbReference type="NCBI Taxonomy" id="6958"/>
    <lineage>
        <taxon>Eukaryota</taxon>
        <taxon>Metazoa</taxon>
        <taxon>Ecdysozoa</taxon>
        <taxon>Arthropoda</taxon>
        <taxon>Chelicerata</taxon>
        <taxon>Arachnida</taxon>
        <taxon>Acari</taxon>
        <taxon>Acariformes</taxon>
        <taxon>Sarcoptiformes</taxon>
        <taxon>Astigmata</taxon>
        <taxon>Psoroptidia</taxon>
        <taxon>Analgoidea</taxon>
        <taxon>Pyroglyphidae</taxon>
        <taxon>Pyroglyphinae</taxon>
        <taxon>Euroglyphus</taxon>
    </lineage>
</organism>
<dbReference type="AlphaFoldDB" id="A0A1Y3B6Z1"/>
<name>A0A1Y3B6Z1_EURMA</name>
<dbReference type="Proteomes" id="UP000194236">
    <property type="component" value="Unassembled WGS sequence"/>
</dbReference>
<sequence length="417" mass="49409">STPFQNKPERGRGRRHRYLIDRSVELGLAESLKRIFRTPKKGTNPVQSLFDDDDDDFHVGCWDEWFAKDPWSTRKKSSRIELEPDDWNLRKLFREPNSARKSKLKCNPKNNRMAKHKRRLRRQRKRIDFDTYDDWSLEKLYLNEPIIWTRPSNKSSDDNESIDSTCLDSGVGSFESHGLRESFSSTKEFWQQFCDGQMMKKSEITNKEWSNPPSPTIKSFKSLPEPLVQHENDEKNQVLVENRYGSLTNLKRAKMGECYEYLNEFELIMRKYFPELEQQEDVGPLFTLLMHGIPNELYWLNYWIRCNYGCSCDQNTISRYMIDFDQLKAIILNEEQAYLRRNKRLSSSNDGPQSQSSDKIAPIRSCPIPESSSATVKRNVNFQIQSLKLSDHSFHAQRRWSVSIDRHMELVQFYRRN</sequence>
<accession>A0A1Y3B6Z1</accession>
<evidence type="ECO:0000256" key="1">
    <source>
        <dbReference type="SAM" id="MobiDB-lite"/>
    </source>
</evidence>
<protein>
    <submittedName>
        <fullName evidence="2">Uncharacterized protein</fullName>
    </submittedName>
</protein>
<feature type="region of interest" description="Disordered" evidence="1">
    <location>
        <begin position="344"/>
        <end position="372"/>
    </location>
</feature>
<comment type="caution">
    <text evidence="2">The sequence shown here is derived from an EMBL/GenBank/DDBJ whole genome shotgun (WGS) entry which is preliminary data.</text>
</comment>
<gene>
    <name evidence="2" type="ORF">BLA29_003406</name>
</gene>
<feature type="compositionally biased region" description="Low complexity" evidence="1">
    <location>
        <begin position="346"/>
        <end position="358"/>
    </location>
</feature>
<dbReference type="EMBL" id="MUJZ01036704">
    <property type="protein sequence ID" value="OTF76599.1"/>
    <property type="molecule type" value="Genomic_DNA"/>
</dbReference>
<evidence type="ECO:0000313" key="3">
    <source>
        <dbReference type="Proteomes" id="UP000194236"/>
    </source>
</evidence>